<dbReference type="GeneTree" id="ENSGT01000000219626"/>
<keyword evidence="2" id="KW-1185">Reference proteome</keyword>
<dbReference type="InterPro" id="IPR032675">
    <property type="entry name" value="LRR_dom_sf"/>
</dbReference>
<evidence type="ECO:0000313" key="1">
    <source>
        <dbReference type="Ensembl" id="ENSCPBP00000015304.1"/>
    </source>
</evidence>
<evidence type="ECO:0000313" key="2">
    <source>
        <dbReference type="Proteomes" id="UP000694380"/>
    </source>
</evidence>
<organism evidence="1 2">
    <name type="scientific">Chrysemys picta bellii</name>
    <name type="common">Western painted turtle</name>
    <name type="synonym">Emys bellii</name>
    <dbReference type="NCBI Taxonomy" id="8478"/>
    <lineage>
        <taxon>Eukaryota</taxon>
        <taxon>Metazoa</taxon>
        <taxon>Chordata</taxon>
        <taxon>Craniata</taxon>
        <taxon>Vertebrata</taxon>
        <taxon>Euteleostomi</taxon>
        <taxon>Archelosauria</taxon>
        <taxon>Testudinata</taxon>
        <taxon>Testudines</taxon>
        <taxon>Cryptodira</taxon>
        <taxon>Durocryptodira</taxon>
        <taxon>Testudinoidea</taxon>
        <taxon>Emydidae</taxon>
        <taxon>Chrysemys</taxon>
    </lineage>
</organism>
<dbReference type="Ensembl" id="ENSCPBT00000018128.1">
    <property type="protein sequence ID" value="ENSCPBP00000015304.1"/>
    <property type="gene ID" value="ENSCPBG00000011327.1"/>
</dbReference>
<proteinExistence type="predicted"/>
<reference evidence="1" key="2">
    <citation type="submission" date="2025-09" db="UniProtKB">
        <authorList>
            <consortium name="Ensembl"/>
        </authorList>
    </citation>
    <scope>IDENTIFICATION</scope>
</reference>
<protein>
    <submittedName>
        <fullName evidence="1">Uncharacterized protein</fullName>
    </submittedName>
</protein>
<sequence>GAVDLKIFVELHKDIKEGKHREWGTLDSHFTLCTSVSCRLHSCSLTAACCGDLSCVLSTSQVLTELDREGNKLGESGDCPTHGVTSLRILV</sequence>
<accession>A0A8C3FZ06</accession>
<reference evidence="1" key="1">
    <citation type="submission" date="2025-08" db="UniProtKB">
        <authorList>
            <consortium name="Ensembl"/>
        </authorList>
    </citation>
    <scope>IDENTIFICATION</scope>
</reference>
<dbReference type="Proteomes" id="UP000694380">
    <property type="component" value="Unplaced"/>
</dbReference>
<dbReference type="Gene3D" id="3.80.10.10">
    <property type="entry name" value="Ribonuclease Inhibitor"/>
    <property type="match status" value="1"/>
</dbReference>
<dbReference type="AlphaFoldDB" id="A0A8C3FZ06"/>
<name>A0A8C3FZ06_CHRPI</name>